<protein>
    <submittedName>
        <fullName evidence="1">Thioredoxin family protein</fullName>
    </submittedName>
</protein>
<keyword evidence="2" id="KW-1185">Reference proteome</keyword>
<dbReference type="SUPFAM" id="SSF52833">
    <property type="entry name" value="Thioredoxin-like"/>
    <property type="match status" value="1"/>
</dbReference>
<evidence type="ECO:0000313" key="1">
    <source>
        <dbReference type="EMBL" id="GGB90145.1"/>
    </source>
</evidence>
<name>A0ABQ1KAS3_9GAMM</name>
<reference evidence="2" key="1">
    <citation type="journal article" date="2019" name="Int. J. Syst. Evol. Microbiol.">
        <title>The Global Catalogue of Microorganisms (GCM) 10K type strain sequencing project: providing services to taxonomists for standard genome sequencing and annotation.</title>
        <authorList>
            <consortium name="The Broad Institute Genomics Platform"/>
            <consortium name="The Broad Institute Genome Sequencing Center for Infectious Disease"/>
            <person name="Wu L."/>
            <person name="Ma J."/>
        </authorList>
    </citation>
    <scope>NUCLEOTIDE SEQUENCE [LARGE SCALE GENOMIC DNA]</scope>
    <source>
        <strain evidence="2">CGMCC 1.15341</strain>
    </source>
</reference>
<accession>A0ABQ1KAS3</accession>
<dbReference type="EMBL" id="BMIJ01000003">
    <property type="protein sequence ID" value="GGB90145.1"/>
    <property type="molecule type" value="Genomic_DNA"/>
</dbReference>
<dbReference type="Proteomes" id="UP000629025">
    <property type="component" value="Unassembled WGS sequence"/>
</dbReference>
<dbReference type="Gene3D" id="3.40.30.10">
    <property type="entry name" value="Glutaredoxin"/>
    <property type="match status" value="1"/>
</dbReference>
<gene>
    <name evidence="1" type="ORF">GCM10011352_15210</name>
</gene>
<dbReference type="Pfam" id="PF05768">
    <property type="entry name" value="Glrx-like"/>
    <property type="match status" value="1"/>
</dbReference>
<dbReference type="InterPro" id="IPR036249">
    <property type="entry name" value="Thioredoxin-like_sf"/>
</dbReference>
<comment type="caution">
    <text evidence="1">The sequence shown here is derived from an EMBL/GenBank/DDBJ whole genome shotgun (WGS) entry which is preliminary data.</text>
</comment>
<organism evidence="1 2">
    <name type="scientific">Marinobacterium zhoushanense</name>
    <dbReference type="NCBI Taxonomy" id="1679163"/>
    <lineage>
        <taxon>Bacteria</taxon>
        <taxon>Pseudomonadati</taxon>
        <taxon>Pseudomonadota</taxon>
        <taxon>Gammaproteobacteria</taxon>
        <taxon>Oceanospirillales</taxon>
        <taxon>Oceanospirillaceae</taxon>
        <taxon>Marinobacterium</taxon>
    </lineage>
</organism>
<dbReference type="InterPro" id="IPR008554">
    <property type="entry name" value="Glutaredoxin-like"/>
</dbReference>
<sequence length="70" mass="7700">MCEHAIAVLQSVLQPGDAEVDLVDIAFDDRLLERYATSIPVLRAPASGKELGWPFNESDLRRYLKDVGAG</sequence>
<evidence type="ECO:0000313" key="2">
    <source>
        <dbReference type="Proteomes" id="UP000629025"/>
    </source>
</evidence>
<proteinExistence type="predicted"/>